<evidence type="ECO:0000313" key="2">
    <source>
        <dbReference type="EMBL" id="MEL0659661.1"/>
    </source>
</evidence>
<keyword evidence="3" id="KW-1185">Reference proteome</keyword>
<organism evidence="2 3">
    <name type="scientific">Psychromonas arctica</name>
    <dbReference type="NCBI Taxonomy" id="168275"/>
    <lineage>
        <taxon>Bacteria</taxon>
        <taxon>Pseudomonadati</taxon>
        <taxon>Pseudomonadota</taxon>
        <taxon>Gammaproteobacteria</taxon>
        <taxon>Alteromonadales</taxon>
        <taxon>Psychromonadaceae</taxon>
        <taxon>Psychromonas</taxon>
    </lineage>
</organism>
<accession>A0ABU9HDJ3</accession>
<sequence>MNKIEIKYCKKCRWLLRSSWMAQEILSTFEEEVDELSLVPGTGGIFEITANGQLIWSRKEMGGFPEIAELKKLVRDIVAPDRNLGCIDRK</sequence>
<dbReference type="Proteomes" id="UP001366060">
    <property type="component" value="Unassembled WGS sequence"/>
</dbReference>
<proteinExistence type="predicted"/>
<dbReference type="Pfam" id="PF10262">
    <property type="entry name" value="Rdx"/>
    <property type="match status" value="1"/>
</dbReference>
<gene>
    <name evidence="2" type="ORF">V6255_10975</name>
</gene>
<dbReference type="InterPro" id="IPR011893">
    <property type="entry name" value="Selenoprotein_Rdx-typ"/>
</dbReference>
<evidence type="ECO:0000256" key="1">
    <source>
        <dbReference type="ARBA" id="ARBA00023284"/>
    </source>
</evidence>
<comment type="caution">
    <text evidence="2">The sequence shown here is derived from an EMBL/GenBank/DDBJ whole genome shotgun (WGS) entry which is preliminary data.</text>
</comment>
<dbReference type="PANTHER" id="PTHR36417:SF2">
    <property type="entry name" value="SELENOPROTEIN DOMAIN PROTEIN (AFU_ORTHOLOGUE AFUA_1G05220)"/>
    <property type="match status" value="1"/>
</dbReference>
<evidence type="ECO:0000313" key="3">
    <source>
        <dbReference type="Proteomes" id="UP001366060"/>
    </source>
</evidence>
<protein>
    <submittedName>
        <fullName evidence="2">SelT/SelW/SelH family protein</fullName>
    </submittedName>
</protein>
<dbReference type="NCBIfam" id="TIGR02174">
    <property type="entry name" value="CXXU_selWTH"/>
    <property type="match status" value="1"/>
</dbReference>
<dbReference type="SUPFAM" id="SSF52833">
    <property type="entry name" value="Thioredoxin-like"/>
    <property type="match status" value="1"/>
</dbReference>
<reference evidence="2 3" key="1">
    <citation type="submission" date="2024-02" db="EMBL/GenBank/DDBJ databases">
        <title>Bacteria isolated from the canopy kelp, Nereocystis luetkeana.</title>
        <authorList>
            <person name="Pfister C.A."/>
            <person name="Younker I.T."/>
            <person name="Light S.H."/>
        </authorList>
    </citation>
    <scope>NUCLEOTIDE SEQUENCE [LARGE SCALE GENOMIC DNA]</scope>
    <source>
        <strain evidence="2 3">TI.2.07</strain>
    </source>
</reference>
<dbReference type="PANTHER" id="PTHR36417">
    <property type="entry name" value="SELENOPROTEIN DOMAIN PROTEIN (AFU_ORTHOLOGUE AFUA_1G05220)"/>
    <property type="match status" value="1"/>
</dbReference>
<dbReference type="InterPro" id="IPR036249">
    <property type="entry name" value="Thioredoxin-like_sf"/>
</dbReference>
<dbReference type="EMBL" id="JBAKBA010000023">
    <property type="protein sequence ID" value="MEL0659661.1"/>
    <property type="molecule type" value="Genomic_DNA"/>
</dbReference>
<dbReference type="RefSeq" id="WP_341628197.1">
    <property type="nucleotide sequence ID" value="NZ_JBAKBA010000023.1"/>
</dbReference>
<keyword evidence="1" id="KW-0676">Redox-active center</keyword>
<dbReference type="Gene3D" id="3.40.30.10">
    <property type="entry name" value="Glutaredoxin"/>
    <property type="match status" value="1"/>
</dbReference>
<name>A0ABU9HDJ3_9GAMM</name>